<keyword evidence="4" id="KW-1185">Reference proteome</keyword>
<evidence type="ECO:0000313" key="4">
    <source>
        <dbReference type="Proteomes" id="UP000286317"/>
    </source>
</evidence>
<dbReference type="EMBL" id="QXUF01000064">
    <property type="protein sequence ID" value="RIM99770.1"/>
    <property type="molecule type" value="Genomic_DNA"/>
</dbReference>
<feature type="domain" description="Activator of Hsp90 ATPase homologue 1/2-like C-terminal" evidence="2">
    <location>
        <begin position="17"/>
        <end position="155"/>
    </location>
</feature>
<dbReference type="InterPro" id="IPR013538">
    <property type="entry name" value="ASHA1/2-like_C"/>
</dbReference>
<reference evidence="3 4" key="1">
    <citation type="journal article" date="2016" name="Front. Microbiol.">
        <title>Comprehensive Phylogenetic Analysis of Bovine Non-aureus Staphylococci Species Based on Whole-Genome Sequencing.</title>
        <authorList>
            <person name="Naushad S."/>
            <person name="Barkema H.W."/>
            <person name="Luby C."/>
            <person name="Condas L.A."/>
            <person name="Nobrega D.B."/>
            <person name="Carson D.A."/>
            <person name="De Buck J."/>
        </authorList>
    </citation>
    <scope>NUCLEOTIDE SEQUENCE [LARGE SCALE GENOMIC DNA]</scope>
    <source>
        <strain evidence="3 4">SNUC 4554</strain>
    </source>
</reference>
<dbReference type="SUPFAM" id="SSF55961">
    <property type="entry name" value="Bet v1-like"/>
    <property type="match status" value="1"/>
</dbReference>
<evidence type="ECO:0000313" key="3">
    <source>
        <dbReference type="EMBL" id="RIM99770.1"/>
    </source>
</evidence>
<dbReference type="Proteomes" id="UP000286317">
    <property type="component" value="Unassembled WGS sequence"/>
</dbReference>
<gene>
    <name evidence="3" type="ORF">BU112_09375</name>
</gene>
<organism evidence="3 4">
    <name type="scientific">Staphylococcus shinii</name>
    <dbReference type="NCBI Taxonomy" id="2912228"/>
    <lineage>
        <taxon>Bacteria</taxon>
        <taxon>Bacillati</taxon>
        <taxon>Bacillota</taxon>
        <taxon>Bacilli</taxon>
        <taxon>Bacillales</taxon>
        <taxon>Staphylococcaceae</taxon>
        <taxon>Staphylococcus</taxon>
    </lineage>
</organism>
<dbReference type="CDD" id="cd07814">
    <property type="entry name" value="SRPBCC_CalC_Aha1-like"/>
    <property type="match status" value="1"/>
</dbReference>
<comment type="caution">
    <text evidence="3">The sequence shown here is derived from an EMBL/GenBank/DDBJ whole genome shotgun (WGS) entry which is preliminary data.</text>
</comment>
<dbReference type="InterPro" id="IPR023393">
    <property type="entry name" value="START-like_dom_sf"/>
</dbReference>
<dbReference type="OrthoDB" id="118413at2"/>
<proteinExistence type="inferred from homology"/>
<accession>A0A418IEA8</accession>
<dbReference type="AlphaFoldDB" id="A0A418IEA8"/>
<sequence>MSIQIDENKIIYTRNFKATAQQIFNAYTDQSLFVKWFHPQDATTEVYKYDVQTGGDAFFAIHAPQGTSYTVTHYNEVVEPKKIDYNDYFADKDGNIDKKMAGMHNIIHITENDNGTTMVQSTAELPDPKAAQQLLDMGVEEGMNSTFDNLAILVENN</sequence>
<evidence type="ECO:0000259" key="2">
    <source>
        <dbReference type="Pfam" id="PF08327"/>
    </source>
</evidence>
<evidence type="ECO:0000256" key="1">
    <source>
        <dbReference type="ARBA" id="ARBA00006817"/>
    </source>
</evidence>
<name>A0A418IEA8_9STAP</name>
<comment type="similarity">
    <text evidence="1">Belongs to the AHA1 family.</text>
</comment>
<dbReference type="Pfam" id="PF08327">
    <property type="entry name" value="AHSA1"/>
    <property type="match status" value="1"/>
</dbReference>
<dbReference type="Gene3D" id="3.30.530.20">
    <property type="match status" value="1"/>
</dbReference>
<protein>
    <submittedName>
        <fullName evidence="3">SRPBCC domain-containing protein</fullName>
    </submittedName>
</protein>
<dbReference type="RefSeq" id="WP_119586091.1">
    <property type="nucleotide sequence ID" value="NZ_JAWVBH010000001.1"/>
</dbReference>